<proteinExistence type="predicted"/>
<dbReference type="InterPro" id="IPR036875">
    <property type="entry name" value="Znf_CCHC_sf"/>
</dbReference>
<dbReference type="InterPro" id="IPR054722">
    <property type="entry name" value="PolX-like_BBD"/>
</dbReference>
<protein>
    <submittedName>
        <fullName evidence="7">Uncharacterized protein</fullName>
    </submittedName>
</protein>
<sequence>MEDHEKIKKPAIAQLNRENWRKWFKVSELYIKEKGWGYALDHTMAEAKATVQGLDTSIQDDAEFKMVKAQSGAERFVIQNIGDMDNDLIEEIPEFSDKWKKLKNKYTRITPQDIRNKMGRLTTFKLQPGTSIEDGWIEIYTLRKQVVEGDEKQKDLLTKDVVLEYFIAGLPDRFDVTIEAIDAQVLTFEQKFDRLRAVDENATLRKASKTREVDQDGDTTMAMVAYQGRDRGRNRRYSNDKQRPRSTSSNRSLKCYTCDTNGHIARDCPLRGEIAKLLAKKKGLPPPTSGRKSPNWRSSDSPSPSRETAPPKSSFRPGRDRAYVAGTESPEESIGDLTSEFAHISFHGTASTWLADTGASAHMTDQLQLLSSLKPLREPRSIKVGGGRLVAKEYGVAEIKWKNKIYKLNVLYVPKLGVSLLSARKFCKDHSAVGAFDDGRMYFHKDKKVILSADNYHGIYMISDTNEDIPDTAFPATEEELPADVNDIVYNEVKPDQVEVQRKNRANRYWLWHRRFDHMGSGVLGKLHLVTTLEKEIRLPTELEPCEVCAVTKMKKHYSSVLGEHKKQPLALISLDITGPFPASFKRKRYLAEIIDSWTRKVWVIPLERKNDIIDELEKWRLRVEKESGYNILATRTDNAPEIEKILQQWQDTIGTQRQSTCTYSSNQNGTAERAILTTQMNVRAMLKDSAIPMEFWSYTAQADVYMRNRTCIGPWIDEFEVRQGRGEFPLDEQRIISNKAIKKQISPYEAWTGTIPSIDHLKMWGSKCYSHIDPKSHPNGERRDKLVDRARIAVFVGYDEYTTKQLYVYAPDMHAVIKTSNCTFFEGSPGGKIDLKLRTRVSGGDFIEGQGTSNELPDRRPVGRPKGSNLWPTPLNIATGSSNPGPKGYTKSENPCSATIPQVIIPQMEIPSNVTSIPPEPEDDTIAMDTYVAPMTRKRTREQDNEADFSEAKRLRAFLAMISELEPGEEFFTKEQANDYAFVSSTIISHTMAKDIPIPRTYEEAINDPIYGDEWKEAIDAEIRELEKNQTWRQVFNDGTNNLVTTKWVFTTKIKLDGTLERFKARLVARGFTQKFGIDYFDTFAPTIQSATVRSFLSLVASQDLEAYYFDIKNAFTESKLREKIFLAPPKGVHMKPQHILEVLRSLYGLKQAARDWNDLIKSRLLVWGFVQSLADPCLFTHPGKGMIVLLYVDDLPVAARNTEDILWFDTQIKSDFKAKNLGEIENSKLLGMRIVRDRKNRTLYIDQSQYIDKVLNKYGFKKESSRLISTPIEGYEALRPAKEGDRRADPAQYCCMIGELMYTMVYSRPDIAFSLGKLNQYMKDPAEFYMNQLRRVMRYLRTTINYRLRFGPGGVRNLVVYSDADYASSIVDRKSTSGVVALLGGGPVFWMSRKQKAVSTSTTESEYVAQSIAAKQGQWLAQVLRDMGYRHYISENGTKVDMKGDNQGAIALVKNAQLTDRSKHIDVAYHHVRDLAEKGMLEVSYIPTDKMVADGLTKPLGKDAFRKFVEMLGMGDH</sequence>
<dbReference type="InterPro" id="IPR013103">
    <property type="entry name" value="RVT_2"/>
</dbReference>
<feature type="domain" description="CCHC-type" evidence="5">
    <location>
        <begin position="254"/>
        <end position="269"/>
    </location>
</feature>
<dbReference type="GO" id="GO:0004190">
    <property type="term" value="F:aspartic-type endopeptidase activity"/>
    <property type="evidence" value="ECO:0007669"/>
    <property type="project" value="UniProtKB-KW"/>
</dbReference>
<dbReference type="PANTHER" id="PTHR11439">
    <property type="entry name" value="GAG-POL-RELATED RETROTRANSPOSON"/>
    <property type="match status" value="1"/>
</dbReference>
<dbReference type="GeneID" id="5492235"/>
<dbReference type="KEGG" id="ssl:SS1G_02323"/>
<dbReference type="RefSeq" id="XP_001596107.1">
    <property type="nucleotide sequence ID" value="XM_001596057.1"/>
</dbReference>
<dbReference type="OMA" id="VITHERT"/>
<dbReference type="InterPro" id="IPR036397">
    <property type="entry name" value="RNaseH_sf"/>
</dbReference>
<dbReference type="GO" id="GO:0005634">
    <property type="term" value="C:nucleus"/>
    <property type="evidence" value="ECO:0007669"/>
    <property type="project" value="UniProtKB-ARBA"/>
</dbReference>
<keyword evidence="2" id="KW-0694">RNA-binding</keyword>
<keyword evidence="3" id="KW-0863">Zinc-finger</keyword>
<dbReference type="PANTHER" id="PTHR11439:SF483">
    <property type="entry name" value="PEPTIDE SYNTHASE GLIP-LIKE, PUTATIVE (AFU_ORTHOLOGUE AFUA_3G12920)-RELATED"/>
    <property type="match status" value="1"/>
</dbReference>
<dbReference type="Gene3D" id="3.30.420.10">
    <property type="entry name" value="Ribonuclease H-like superfamily/Ribonuclease H"/>
    <property type="match status" value="1"/>
</dbReference>
<dbReference type="GO" id="GO:0015074">
    <property type="term" value="P:DNA integration"/>
    <property type="evidence" value="ECO:0007669"/>
    <property type="project" value="InterPro"/>
</dbReference>
<dbReference type="CDD" id="cd09272">
    <property type="entry name" value="RNase_HI_RT_Ty1"/>
    <property type="match status" value="1"/>
</dbReference>
<keyword evidence="8" id="KW-1185">Reference proteome</keyword>
<dbReference type="FunCoup" id="A7EAJ1">
    <property type="interactions" value="53"/>
</dbReference>
<keyword evidence="1" id="KW-0378">Hydrolase</keyword>
<evidence type="ECO:0000259" key="6">
    <source>
        <dbReference type="PROSITE" id="PS50994"/>
    </source>
</evidence>
<evidence type="ECO:0000313" key="7">
    <source>
        <dbReference type="EMBL" id="EDN99469.1"/>
    </source>
</evidence>
<dbReference type="SUPFAM" id="SSF57756">
    <property type="entry name" value="Retrovirus zinc finger-like domains"/>
    <property type="match status" value="1"/>
</dbReference>
<dbReference type="SMART" id="SM00343">
    <property type="entry name" value="ZnF_C2HC"/>
    <property type="match status" value="1"/>
</dbReference>
<dbReference type="PROSITE" id="PS50158">
    <property type="entry name" value="ZF_CCHC"/>
    <property type="match status" value="1"/>
</dbReference>
<keyword evidence="1" id="KW-0645">Protease</keyword>
<name>A7EAJ1_SCLS1</name>
<dbReference type="HOGENOM" id="CLU_001650_5_0_1"/>
<evidence type="ECO:0000256" key="4">
    <source>
        <dbReference type="SAM" id="MobiDB-lite"/>
    </source>
</evidence>
<dbReference type="Pfam" id="PF22936">
    <property type="entry name" value="Pol_BBD"/>
    <property type="match status" value="1"/>
</dbReference>
<dbReference type="Proteomes" id="UP000001312">
    <property type="component" value="Unassembled WGS sequence"/>
</dbReference>
<keyword evidence="1" id="KW-0064">Aspartyl protease</keyword>
<feature type="region of interest" description="Disordered" evidence="4">
    <location>
        <begin position="225"/>
        <end position="254"/>
    </location>
</feature>
<keyword evidence="3" id="KW-0479">Metal-binding</keyword>
<dbReference type="Pfam" id="PF25597">
    <property type="entry name" value="SH3_retrovirus"/>
    <property type="match status" value="1"/>
</dbReference>
<dbReference type="Pfam" id="PF07727">
    <property type="entry name" value="RVT_2"/>
    <property type="match status" value="1"/>
</dbReference>
<feature type="region of interest" description="Disordered" evidence="4">
    <location>
        <begin position="847"/>
        <end position="896"/>
    </location>
</feature>
<dbReference type="PROSITE" id="PS50994">
    <property type="entry name" value="INTEGRASE"/>
    <property type="match status" value="1"/>
</dbReference>
<evidence type="ECO:0000256" key="1">
    <source>
        <dbReference type="ARBA" id="ARBA00022750"/>
    </source>
</evidence>
<evidence type="ECO:0000313" key="8">
    <source>
        <dbReference type="Proteomes" id="UP000001312"/>
    </source>
</evidence>
<dbReference type="InParanoid" id="A7EAJ1"/>
<feature type="compositionally biased region" description="Polar residues" evidence="4">
    <location>
        <begin position="290"/>
        <end position="306"/>
    </location>
</feature>
<feature type="domain" description="Integrase catalytic" evidence="6">
    <location>
        <begin position="565"/>
        <end position="738"/>
    </location>
</feature>
<dbReference type="EMBL" id="CH476623">
    <property type="protein sequence ID" value="EDN99469.1"/>
    <property type="molecule type" value="Genomic_DNA"/>
</dbReference>
<organism evidence="7 8">
    <name type="scientific">Sclerotinia sclerotiorum (strain ATCC 18683 / 1980 / Ss-1)</name>
    <name type="common">White mold</name>
    <name type="synonym">Whetzelinia sclerotiorum</name>
    <dbReference type="NCBI Taxonomy" id="665079"/>
    <lineage>
        <taxon>Eukaryota</taxon>
        <taxon>Fungi</taxon>
        <taxon>Dikarya</taxon>
        <taxon>Ascomycota</taxon>
        <taxon>Pezizomycotina</taxon>
        <taxon>Leotiomycetes</taxon>
        <taxon>Helotiales</taxon>
        <taxon>Sclerotiniaceae</taxon>
        <taxon>Sclerotinia</taxon>
    </lineage>
</organism>
<dbReference type="GO" id="GO:0008270">
    <property type="term" value="F:zinc ion binding"/>
    <property type="evidence" value="ECO:0007669"/>
    <property type="project" value="UniProtKB-KW"/>
</dbReference>
<dbReference type="SUPFAM" id="SSF53098">
    <property type="entry name" value="Ribonuclease H-like"/>
    <property type="match status" value="1"/>
</dbReference>
<accession>A7EAJ1</accession>
<feature type="region of interest" description="Disordered" evidence="4">
    <location>
        <begin position="279"/>
        <end position="320"/>
    </location>
</feature>
<dbReference type="SUPFAM" id="SSF56672">
    <property type="entry name" value="DNA/RNA polymerases"/>
    <property type="match status" value="1"/>
</dbReference>
<dbReference type="InterPro" id="IPR012337">
    <property type="entry name" value="RNaseH-like_sf"/>
</dbReference>
<dbReference type="InterPro" id="IPR001878">
    <property type="entry name" value="Znf_CCHC"/>
</dbReference>
<evidence type="ECO:0000259" key="5">
    <source>
        <dbReference type="PROSITE" id="PS50158"/>
    </source>
</evidence>
<keyword evidence="3" id="KW-0862">Zinc</keyword>
<dbReference type="Gene3D" id="4.10.60.10">
    <property type="entry name" value="Zinc finger, CCHC-type"/>
    <property type="match status" value="1"/>
</dbReference>
<dbReference type="InterPro" id="IPR001584">
    <property type="entry name" value="Integrase_cat-core"/>
</dbReference>
<dbReference type="InterPro" id="IPR057670">
    <property type="entry name" value="SH3_retrovirus"/>
</dbReference>
<dbReference type="GO" id="GO:0003723">
    <property type="term" value="F:RNA binding"/>
    <property type="evidence" value="ECO:0007669"/>
    <property type="project" value="UniProtKB-KW"/>
</dbReference>
<evidence type="ECO:0000256" key="3">
    <source>
        <dbReference type="PROSITE-ProRule" id="PRU00047"/>
    </source>
</evidence>
<evidence type="ECO:0000256" key="2">
    <source>
        <dbReference type="ARBA" id="ARBA00022884"/>
    </source>
</evidence>
<dbReference type="Pfam" id="PF00098">
    <property type="entry name" value="zf-CCHC"/>
    <property type="match status" value="1"/>
</dbReference>
<dbReference type="InterPro" id="IPR043502">
    <property type="entry name" value="DNA/RNA_pol_sf"/>
</dbReference>
<dbReference type="eggNOG" id="KOG0017">
    <property type="taxonomic scope" value="Eukaryota"/>
</dbReference>
<gene>
    <name evidence="7" type="ORF">SS1G_02323</name>
</gene>
<reference evidence="8" key="1">
    <citation type="journal article" date="2011" name="PLoS Genet.">
        <title>Genomic analysis of the necrotrophic fungal pathogens Sclerotinia sclerotiorum and Botrytis cinerea.</title>
        <authorList>
            <person name="Amselem J."/>
            <person name="Cuomo C.A."/>
            <person name="van Kan J.A."/>
            <person name="Viaud M."/>
            <person name="Benito E.P."/>
            <person name="Couloux A."/>
            <person name="Coutinho P.M."/>
            <person name="de Vries R.P."/>
            <person name="Dyer P.S."/>
            <person name="Fillinger S."/>
            <person name="Fournier E."/>
            <person name="Gout L."/>
            <person name="Hahn M."/>
            <person name="Kohn L."/>
            <person name="Lapalu N."/>
            <person name="Plummer K.M."/>
            <person name="Pradier J.M."/>
            <person name="Quevillon E."/>
            <person name="Sharon A."/>
            <person name="Simon A."/>
            <person name="ten Have A."/>
            <person name="Tudzynski B."/>
            <person name="Tudzynski P."/>
            <person name="Wincker P."/>
            <person name="Andrew M."/>
            <person name="Anthouard V."/>
            <person name="Beever R.E."/>
            <person name="Beffa R."/>
            <person name="Benoit I."/>
            <person name="Bouzid O."/>
            <person name="Brault B."/>
            <person name="Chen Z."/>
            <person name="Choquer M."/>
            <person name="Collemare J."/>
            <person name="Cotton P."/>
            <person name="Danchin E.G."/>
            <person name="Da Silva C."/>
            <person name="Gautier A."/>
            <person name="Giraud C."/>
            <person name="Giraud T."/>
            <person name="Gonzalez C."/>
            <person name="Grossetete S."/>
            <person name="Guldener U."/>
            <person name="Henrissat B."/>
            <person name="Howlett B.J."/>
            <person name="Kodira C."/>
            <person name="Kretschmer M."/>
            <person name="Lappartient A."/>
            <person name="Leroch M."/>
            <person name="Levis C."/>
            <person name="Mauceli E."/>
            <person name="Neuveglise C."/>
            <person name="Oeser B."/>
            <person name="Pearson M."/>
            <person name="Poulain J."/>
            <person name="Poussereau N."/>
            <person name="Quesneville H."/>
            <person name="Rascle C."/>
            <person name="Schumacher J."/>
            <person name="Segurens B."/>
            <person name="Sexton A."/>
            <person name="Silva E."/>
            <person name="Sirven C."/>
            <person name="Soanes D.M."/>
            <person name="Talbot N.J."/>
            <person name="Templeton M."/>
            <person name="Yandava C."/>
            <person name="Yarden O."/>
            <person name="Zeng Q."/>
            <person name="Rollins J.A."/>
            <person name="Lebrun M.H."/>
            <person name="Dickman M."/>
        </authorList>
    </citation>
    <scope>NUCLEOTIDE SEQUENCE [LARGE SCALE GENOMIC DNA]</scope>
    <source>
        <strain evidence="8">ATCC 18683 / 1980 / Ss-1</strain>
    </source>
</reference>